<gene>
    <name evidence="1" type="ORF">AOC03_07570</name>
</gene>
<dbReference type="STRING" id="45610.AOC03_07570"/>
<dbReference type="CDD" id="cd00565">
    <property type="entry name" value="Ubl_ThiS"/>
    <property type="match status" value="1"/>
</dbReference>
<dbReference type="InterPro" id="IPR003749">
    <property type="entry name" value="ThiS/MoaD-like"/>
</dbReference>
<dbReference type="NCBIfam" id="TIGR01683">
    <property type="entry name" value="thiS"/>
    <property type="match status" value="1"/>
</dbReference>
<dbReference type="PANTHER" id="PTHR34472">
    <property type="entry name" value="SULFUR CARRIER PROTEIN THIS"/>
    <property type="match status" value="1"/>
</dbReference>
<dbReference type="InterPro" id="IPR012675">
    <property type="entry name" value="Beta-grasp_dom_sf"/>
</dbReference>
<evidence type="ECO:0000313" key="2">
    <source>
        <dbReference type="Proteomes" id="UP000059847"/>
    </source>
</evidence>
<reference evidence="1 2" key="1">
    <citation type="submission" date="2015-09" db="EMBL/GenBank/DDBJ databases">
        <title>Complete genome of Psychrobacter urativorans R10.10B.</title>
        <authorList>
            <person name="See-Too W.S."/>
            <person name="Chan K.G."/>
        </authorList>
    </citation>
    <scope>NUCLEOTIDE SEQUENCE [LARGE SCALE GENOMIC DNA]</scope>
    <source>
        <strain evidence="1 2">R10.10B</strain>
    </source>
</reference>
<dbReference type="PANTHER" id="PTHR34472:SF1">
    <property type="entry name" value="SULFUR CARRIER PROTEIN THIS"/>
    <property type="match status" value="1"/>
</dbReference>
<evidence type="ECO:0000313" key="1">
    <source>
        <dbReference type="EMBL" id="ALF59917.1"/>
    </source>
</evidence>
<dbReference type="KEGG" id="pur:AOC03_07570"/>
<keyword evidence="2" id="KW-1185">Reference proteome</keyword>
<organism evidence="1 2">
    <name type="scientific">Psychrobacter urativorans</name>
    <dbReference type="NCBI Taxonomy" id="45610"/>
    <lineage>
        <taxon>Bacteria</taxon>
        <taxon>Pseudomonadati</taxon>
        <taxon>Pseudomonadota</taxon>
        <taxon>Gammaproteobacteria</taxon>
        <taxon>Moraxellales</taxon>
        <taxon>Moraxellaceae</taxon>
        <taxon>Psychrobacter</taxon>
    </lineage>
</organism>
<dbReference type="InterPro" id="IPR010035">
    <property type="entry name" value="Thi_S"/>
</dbReference>
<dbReference type="InterPro" id="IPR016155">
    <property type="entry name" value="Mopterin_synth/thiamin_S_b"/>
</dbReference>
<dbReference type="Proteomes" id="UP000059847">
    <property type="component" value="Chromosome"/>
</dbReference>
<dbReference type="SUPFAM" id="SSF54285">
    <property type="entry name" value="MoaD/ThiS"/>
    <property type="match status" value="1"/>
</dbReference>
<dbReference type="OrthoDB" id="9800283at2"/>
<dbReference type="RefSeq" id="WP_062534751.1">
    <property type="nucleotide sequence ID" value="NZ_CP012678.1"/>
</dbReference>
<dbReference type="Gene3D" id="3.10.20.30">
    <property type="match status" value="1"/>
</dbReference>
<dbReference type="Pfam" id="PF02597">
    <property type="entry name" value="ThiS"/>
    <property type="match status" value="1"/>
</dbReference>
<dbReference type="EMBL" id="CP012678">
    <property type="protein sequence ID" value="ALF59917.1"/>
    <property type="molecule type" value="Genomic_DNA"/>
</dbReference>
<name>A0A0M3V929_9GAMM</name>
<proteinExistence type="predicted"/>
<sequence length="66" mass="6891">MSLISVNGKTLQTTHQTVQLVVNELGLSSGRYAVEVNGELVPKSELGQLLIVEGMVIEVVQAVGGG</sequence>
<accession>A0A0M3V929</accession>
<protein>
    <submittedName>
        <fullName evidence="1">Thiamine biosynthesis protein ThiS</fullName>
    </submittedName>
</protein>
<dbReference type="AlphaFoldDB" id="A0A0M3V929"/>